<dbReference type="GO" id="GO:0032259">
    <property type="term" value="P:methylation"/>
    <property type="evidence" value="ECO:0007669"/>
    <property type="project" value="UniProtKB-KW"/>
</dbReference>
<sequence>MGNIQVLPEFGLVADPMVGVVTTAGASLGPVLEQVDELEKITDDIVGMLSGEGSFLSSFPNREKSLVYAGSVTAIWYGIAVGLLIAGIVAFALV</sequence>
<comment type="function">
    <text evidence="1 19">Part of a complex that catalyzes the formation of methyl-coenzyme M and tetrahydromethanopterin from coenzyme M and methyl-tetrahydromethanopterin. This is an energy-conserving, sodium-ion translocating step.</text>
</comment>
<evidence type="ECO:0000256" key="2">
    <source>
        <dbReference type="ARBA" id="ARBA00004162"/>
    </source>
</evidence>
<name>A0AA97FAI7_9EURY</name>
<dbReference type="GO" id="GO:0019386">
    <property type="term" value="P:methanogenesis, from carbon dioxide"/>
    <property type="evidence" value="ECO:0007669"/>
    <property type="project" value="UniProtKB-UniRule"/>
</dbReference>
<evidence type="ECO:0000256" key="1">
    <source>
        <dbReference type="ARBA" id="ARBA00002533"/>
    </source>
</evidence>
<dbReference type="Pfam" id="PF05440">
    <property type="entry name" value="MtrB"/>
    <property type="match status" value="1"/>
</dbReference>
<evidence type="ECO:0000256" key="4">
    <source>
        <dbReference type="ARBA" id="ARBA00010027"/>
    </source>
</evidence>
<dbReference type="NCBIfam" id="TIGR04166">
    <property type="entry name" value="methano_MtrB"/>
    <property type="match status" value="1"/>
</dbReference>
<dbReference type="GO" id="GO:0030269">
    <property type="term" value="F:tetrahydromethanopterin S-methyltransferase activity"/>
    <property type="evidence" value="ECO:0007669"/>
    <property type="project" value="UniProtKB-UniRule"/>
</dbReference>
<gene>
    <name evidence="19 20" type="primary">mtrB</name>
    <name evidence="20" type="ORF">F1737_00920</name>
</gene>
<reference evidence="20 21" key="1">
    <citation type="submission" date="2019-09" db="EMBL/GenBank/DDBJ databases">
        <title>The complete genome of Methanoplanus sp. FWC-SCC4.</title>
        <authorList>
            <person name="Chen S.-C."/>
            <person name="Zhou Y.-Z."/>
            <person name="Lai M.-C."/>
        </authorList>
    </citation>
    <scope>NUCLEOTIDE SEQUENCE [LARGE SCALE GENOMIC DNA]</scope>
    <source>
        <strain evidence="20 21">FWC-SCC4</strain>
    </source>
</reference>
<organism evidence="20 21">
    <name type="scientific">Methanochimaera problematica</name>
    <dbReference type="NCBI Taxonomy" id="2609417"/>
    <lineage>
        <taxon>Archaea</taxon>
        <taxon>Methanobacteriati</taxon>
        <taxon>Methanobacteriota</taxon>
        <taxon>Stenosarchaea group</taxon>
        <taxon>Methanomicrobia</taxon>
        <taxon>Methanomicrobiales</taxon>
        <taxon>Methanomicrobiaceae</taxon>
        <taxon>Methanochimaera</taxon>
    </lineage>
</organism>
<evidence type="ECO:0000313" key="21">
    <source>
        <dbReference type="Proteomes" id="UP001301797"/>
    </source>
</evidence>
<evidence type="ECO:0000256" key="7">
    <source>
        <dbReference type="ARBA" id="ARBA00022475"/>
    </source>
</evidence>
<dbReference type="KEGG" id="mefw:F1737_00920"/>
<comment type="similarity">
    <text evidence="4 19">Belongs to the MtrB family.</text>
</comment>
<accession>A0AA97FAI7</accession>
<protein>
    <recommendedName>
        <fullName evidence="6 19">Tetrahydromethanopterin S-methyltransferase subunit B</fullName>
        <ecNumber evidence="18 19">7.2.1.4</ecNumber>
    </recommendedName>
    <alternativeName>
        <fullName evidence="16 19">N5-methyltetrahydromethanopterin--coenzyme M methyltransferase subunit B</fullName>
    </alternativeName>
</protein>
<dbReference type="Proteomes" id="UP001301797">
    <property type="component" value="Chromosome"/>
</dbReference>
<keyword evidence="8 19" id="KW-0554">One-carbon metabolism</keyword>
<comment type="subcellular location">
    <subcellularLocation>
        <location evidence="2 19">Cell membrane</location>
        <topology evidence="2 19">Single-pass membrane protein</topology>
    </subcellularLocation>
</comment>
<keyword evidence="9 19" id="KW-0489">Methyltransferase</keyword>
<keyword evidence="15 19" id="KW-0472">Membrane</keyword>
<evidence type="ECO:0000256" key="3">
    <source>
        <dbReference type="ARBA" id="ARBA00004839"/>
    </source>
</evidence>
<evidence type="ECO:0000256" key="16">
    <source>
        <dbReference type="ARBA" id="ARBA00029818"/>
    </source>
</evidence>
<evidence type="ECO:0000256" key="12">
    <source>
        <dbReference type="ARBA" id="ARBA00022967"/>
    </source>
</evidence>
<evidence type="ECO:0000313" key="20">
    <source>
        <dbReference type="EMBL" id="WOF15342.1"/>
    </source>
</evidence>
<proteinExistence type="inferred from homology"/>
<keyword evidence="12 19" id="KW-1278">Translocase</keyword>
<evidence type="ECO:0000256" key="9">
    <source>
        <dbReference type="ARBA" id="ARBA00022603"/>
    </source>
</evidence>
<dbReference type="RefSeq" id="WP_317136911.1">
    <property type="nucleotide sequence ID" value="NZ_CP043875.1"/>
</dbReference>
<keyword evidence="13 19" id="KW-1133">Transmembrane helix</keyword>
<dbReference type="GO" id="GO:0005886">
    <property type="term" value="C:plasma membrane"/>
    <property type="evidence" value="ECO:0007669"/>
    <property type="project" value="UniProtKB-SubCell"/>
</dbReference>
<dbReference type="InterPro" id="IPR008690">
    <property type="entry name" value="MtrB_MeTrfase"/>
</dbReference>
<evidence type="ECO:0000256" key="19">
    <source>
        <dbReference type="HAMAP-Rule" id="MF_01094"/>
    </source>
</evidence>
<feature type="transmembrane region" description="Helical" evidence="19">
    <location>
        <begin position="66"/>
        <end position="93"/>
    </location>
</feature>
<evidence type="ECO:0000256" key="15">
    <source>
        <dbReference type="ARBA" id="ARBA00023136"/>
    </source>
</evidence>
<dbReference type="PIRSF" id="PIRSF005518">
    <property type="entry name" value="MtrB"/>
    <property type="match status" value="1"/>
</dbReference>
<dbReference type="EC" id="7.2.1.4" evidence="18 19"/>
<evidence type="ECO:0000256" key="6">
    <source>
        <dbReference type="ARBA" id="ARBA00015127"/>
    </source>
</evidence>
<evidence type="ECO:0000256" key="11">
    <source>
        <dbReference type="ARBA" id="ARBA00022692"/>
    </source>
</evidence>
<comment type="pathway">
    <text evidence="3 19">One-carbon metabolism; methanogenesis from CO(2); methyl-coenzyme M from 5,10-methylene-5,6,7,8-tetrahydromethanopterin: step 2/2.</text>
</comment>
<evidence type="ECO:0000256" key="5">
    <source>
        <dbReference type="ARBA" id="ARBA00011616"/>
    </source>
</evidence>
<dbReference type="GO" id="GO:0006730">
    <property type="term" value="P:one-carbon metabolic process"/>
    <property type="evidence" value="ECO:0007669"/>
    <property type="project" value="UniProtKB-UniRule"/>
</dbReference>
<keyword evidence="21" id="KW-1185">Reference proteome</keyword>
<evidence type="ECO:0000256" key="14">
    <source>
        <dbReference type="ARBA" id="ARBA00022994"/>
    </source>
</evidence>
<dbReference type="GeneID" id="85228687"/>
<dbReference type="HAMAP" id="MF_01094">
    <property type="entry name" value="MtrB"/>
    <property type="match status" value="1"/>
</dbReference>
<dbReference type="EMBL" id="CP043875">
    <property type="protein sequence ID" value="WOF15342.1"/>
    <property type="molecule type" value="Genomic_DNA"/>
</dbReference>
<keyword evidence="11 19" id="KW-0812">Transmembrane</keyword>
<keyword evidence="7 19" id="KW-1003">Cell membrane</keyword>
<comment type="subunit">
    <text evidence="5 19">The complex is composed of 8 subunits; MtrA, MtrB, MtrC, MtrD, MtrE, MtrF, MtrG and MtrH.</text>
</comment>
<evidence type="ECO:0000256" key="13">
    <source>
        <dbReference type="ARBA" id="ARBA00022989"/>
    </source>
</evidence>
<evidence type="ECO:0000256" key="18">
    <source>
        <dbReference type="ARBA" id="ARBA00044970"/>
    </source>
</evidence>
<keyword evidence="14 19" id="KW-0484">Methanogenesis</keyword>
<evidence type="ECO:0000256" key="17">
    <source>
        <dbReference type="ARBA" id="ARBA00044880"/>
    </source>
</evidence>
<comment type="catalytic activity">
    <reaction evidence="17 19">
        <text>5-methyl-5,6,7,8-tetrahydromethanopterin + coenzyme M + 2 Na(+)(in) = 5,6,7,8-tetrahydromethanopterin + methyl-coenzyme M + 2 Na(+)(out)</text>
        <dbReference type="Rhea" id="RHEA:53492"/>
        <dbReference type="ChEBI" id="CHEBI:29101"/>
        <dbReference type="ChEBI" id="CHEBI:58103"/>
        <dbReference type="ChEBI" id="CHEBI:58116"/>
        <dbReference type="ChEBI" id="CHEBI:58286"/>
        <dbReference type="ChEBI" id="CHEBI:58319"/>
        <dbReference type="EC" id="7.2.1.4"/>
    </reaction>
</comment>
<evidence type="ECO:0000256" key="8">
    <source>
        <dbReference type="ARBA" id="ARBA00022563"/>
    </source>
</evidence>
<evidence type="ECO:0000256" key="10">
    <source>
        <dbReference type="ARBA" id="ARBA00022679"/>
    </source>
</evidence>
<dbReference type="AlphaFoldDB" id="A0AA97FAI7"/>
<keyword evidence="10 19" id="KW-0808">Transferase</keyword>